<proteinExistence type="predicted"/>
<evidence type="ECO:0008006" key="3">
    <source>
        <dbReference type="Google" id="ProtNLM"/>
    </source>
</evidence>
<dbReference type="AlphaFoldDB" id="A0A1P8EEC1"/>
<name>A0A1P8EEC1_9GAMM</name>
<reference evidence="1 2" key="1">
    <citation type="submission" date="2016-08" db="EMBL/GenBank/DDBJ databases">
        <title>Complete genome sequence of Acinetobacter baylyi strain GFJ2.</title>
        <authorList>
            <person name="Tabata M."/>
            <person name="Kuboki S."/>
            <person name="Gibu N."/>
            <person name="Kinouchi Y."/>
            <person name="Vangnai A."/>
            <person name="Kasai D."/>
            <person name="Fukuda M."/>
        </authorList>
    </citation>
    <scope>NUCLEOTIDE SEQUENCE [LARGE SCALE GENOMIC DNA]</scope>
    <source>
        <strain evidence="1 2">GFJ2</strain>
    </source>
</reference>
<gene>
    <name evidence="1" type="ORF">BEN76_00315</name>
</gene>
<dbReference type="KEGG" id="asol:BEN76_00315"/>
<dbReference type="RefSeq" id="WP_076031924.1">
    <property type="nucleotide sequence ID" value="NZ_CP016896.1"/>
</dbReference>
<organism evidence="1 2">
    <name type="scientific">Acinetobacter soli</name>
    <dbReference type="NCBI Taxonomy" id="487316"/>
    <lineage>
        <taxon>Bacteria</taxon>
        <taxon>Pseudomonadati</taxon>
        <taxon>Pseudomonadota</taxon>
        <taxon>Gammaproteobacteria</taxon>
        <taxon>Moraxellales</taxon>
        <taxon>Moraxellaceae</taxon>
        <taxon>Acinetobacter</taxon>
    </lineage>
</organism>
<sequence length="319" mass="37022">MSNARIDYISRIQSIIFCLENQTQYADFMIDKPPVPVNIYHNSQAQLLRNGLAISIFCYLEDFIKARVNECINEIPSIYNHFSLIPTKELKMRLTHSTLEGINKRSATLKINSDEATLFNFIQNETKHISSTLSHNFTTSSYAFGWSKENINSTDIKIIFQDFFIKDFWGKVKLLSSHITSSLIDPETEFKNIMKNRHKAAHVANTQIPSNSLFDLAKSSFIIAFCVDYYISKSIKLIRINDLNHMSSAYNFTTDFTTFKIIKFENSKWKEYSTSNPKRCIKIGIDFDNLKNLVSSRLKNNQFLICFSKENYIKAWDIK</sequence>
<accession>A0A1P8EEC1</accession>
<dbReference type="STRING" id="487316.BEN76_00315"/>
<protein>
    <recommendedName>
        <fullName evidence="3">RiboL-PSP-HEPN domain-containing protein</fullName>
    </recommendedName>
</protein>
<evidence type="ECO:0000313" key="2">
    <source>
        <dbReference type="Proteomes" id="UP000185674"/>
    </source>
</evidence>
<dbReference type="EMBL" id="CP016896">
    <property type="protein sequence ID" value="APV34547.1"/>
    <property type="molecule type" value="Genomic_DNA"/>
</dbReference>
<evidence type="ECO:0000313" key="1">
    <source>
        <dbReference type="EMBL" id="APV34547.1"/>
    </source>
</evidence>
<dbReference type="Proteomes" id="UP000185674">
    <property type="component" value="Chromosome"/>
</dbReference>